<evidence type="ECO:0000313" key="1">
    <source>
        <dbReference type="EMBL" id="KAH6650403.1"/>
    </source>
</evidence>
<sequence length="356" mass="38489">MPTKLTKLTKPKPHSSIKSLHQIQGAVNMAAGMAQAPFPSNQEWPVLDEHEQGSVNPDQLQYFGWEYTAGAGHPNAPSAANAPANGLWQEEAPLTSGLEPSLDFAHLPYIPEYRNGTGDGLWDYSVGAPITNCSGTVWPTSPTDASVHNRWDPANQTFPSPASEAPFFNFTPGHSGMDGPGGYPFPSTQSSTDSPTTATNLILPTPLPDTPLKNPHPAPKRPAESSPRPSRPRTLKRHRSDTPSIASIASISTPGSASTVGSATTTLGGVLPANVDPRVASEQIRREAWDRCKAEATEMSQRRMMLMDHEHGALERETQRLQVNLSLMREAARREQAEEEEQAAKAGRAERWIDGA</sequence>
<protein>
    <submittedName>
        <fullName evidence="1">Uncharacterized protein</fullName>
    </submittedName>
</protein>
<dbReference type="EMBL" id="JAGIZQ010000001">
    <property type="protein sequence ID" value="KAH6650403.1"/>
    <property type="molecule type" value="Genomic_DNA"/>
</dbReference>
<gene>
    <name evidence="1" type="ORF">F5144DRAFT_556086</name>
</gene>
<comment type="caution">
    <text evidence="1">The sequence shown here is derived from an EMBL/GenBank/DDBJ whole genome shotgun (WGS) entry which is preliminary data.</text>
</comment>
<reference evidence="1 2" key="1">
    <citation type="journal article" date="2021" name="Nat. Commun.">
        <title>Genetic determinants of endophytism in the Arabidopsis root mycobiome.</title>
        <authorList>
            <person name="Mesny F."/>
            <person name="Miyauchi S."/>
            <person name="Thiergart T."/>
            <person name="Pickel B."/>
            <person name="Atanasova L."/>
            <person name="Karlsson M."/>
            <person name="Huettel B."/>
            <person name="Barry K.W."/>
            <person name="Haridas S."/>
            <person name="Chen C."/>
            <person name="Bauer D."/>
            <person name="Andreopoulos W."/>
            <person name="Pangilinan J."/>
            <person name="LaButti K."/>
            <person name="Riley R."/>
            <person name="Lipzen A."/>
            <person name="Clum A."/>
            <person name="Drula E."/>
            <person name="Henrissat B."/>
            <person name="Kohler A."/>
            <person name="Grigoriev I.V."/>
            <person name="Martin F.M."/>
            <person name="Hacquard S."/>
        </authorList>
    </citation>
    <scope>NUCLEOTIDE SEQUENCE [LARGE SCALE GENOMIC DNA]</scope>
    <source>
        <strain evidence="1 2">MPI-SDFR-AT-0079</strain>
    </source>
</reference>
<name>A0ACB7PMR2_9PEZI</name>
<organism evidence="1 2">
    <name type="scientific">Chaetomium tenue</name>
    <dbReference type="NCBI Taxonomy" id="1854479"/>
    <lineage>
        <taxon>Eukaryota</taxon>
        <taxon>Fungi</taxon>
        <taxon>Dikarya</taxon>
        <taxon>Ascomycota</taxon>
        <taxon>Pezizomycotina</taxon>
        <taxon>Sordariomycetes</taxon>
        <taxon>Sordariomycetidae</taxon>
        <taxon>Sordariales</taxon>
        <taxon>Chaetomiaceae</taxon>
        <taxon>Chaetomium</taxon>
    </lineage>
</organism>
<accession>A0ACB7PMR2</accession>
<keyword evidence="2" id="KW-1185">Reference proteome</keyword>
<evidence type="ECO:0000313" key="2">
    <source>
        <dbReference type="Proteomes" id="UP000724584"/>
    </source>
</evidence>
<dbReference type="Proteomes" id="UP000724584">
    <property type="component" value="Unassembled WGS sequence"/>
</dbReference>
<proteinExistence type="predicted"/>